<feature type="compositionally biased region" description="Low complexity" evidence="1">
    <location>
        <begin position="1117"/>
        <end position="1126"/>
    </location>
</feature>
<keyword evidence="3" id="KW-1185">Reference proteome</keyword>
<evidence type="ECO:0000313" key="2">
    <source>
        <dbReference type="EMBL" id="KAK7512366.1"/>
    </source>
</evidence>
<feature type="compositionally biased region" description="Basic and acidic residues" evidence="1">
    <location>
        <begin position="152"/>
        <end position="163"/>
    </location>
</feature>
<feature type="compositionally biased region" description="Polar residues" evidence="1">
    <location>
        <begin position="344"/>
        <end position="370"/>
    </location>
</feature>
<feature type="compositionally biased region" description="Low complexity" evidence="1">
    <location>
        <begin position="1025"/>
        <end position="1040"/>
    </location>
</feature>
<name>A0ABR1KD22_9PEZI</name>
<feature type="compositionally biased region" description="Acidic residues" evidence="1">
    <location>
        <begin position="1134"/>
        <end position="1144"/>
    </location>
</feature>
<feature type="region of interest" description="Disordered" evidence="1">
    <location>
        <begin position="150"/>
        <end position="215"/>
    </location>
</feature>
<feature type="region of interest" description="Disordered" evidence="1">
    <location>
        <begin position="740"/>
        <end position="761"/>
    </location>
</feature>
<accession>A0ABR1KD22</accession>
<feature type="compositionally biased region" description="Polar residues" evidence="1">
    <location>
        <begin position="476"/>
        <end position="485"/>
    </location>
</feature>
<feature type="region of interest" description="Disordered" evidence="1">
    <location>
        <begin position="571"/>
        <end position="723"/>
    </location>
</feature>
<dbReference type="EMBL" id="JBBPHU010000011">
    <property type="protein sequence ID" value="KAK7512366.1"/>
    <property type="molecule type" value="Genomic_DNA"/>
</dbReference>
<evidence type="ECO:0000313" key="3">
    <source>
        <dbReference type="Proteomes" id="UP001363622"/>
    </source>
</evidence>
<reference evidence="2 3" key="1">
    <citation type="submission" date="2024-04" db="EMBL/GenBank/DDBJ databases">
        <title>Phyllosticta paracitricarpa is synonymous to the EU quarantine fungus P. citricarpa based on phylogenomic analyses.</title>
        <authorList>
            <consortium name="Lawrence Berkeley National Laboratory"/>
            <person name="Van Ingen-Buijs V.A."/>
            <person name="Van Westerhoven A.C."/>
            <person name="Haridas S."/>
            <person name="Skiadas P."/>
            <person name="Martin F."/>
            <person name="Groenewald J.Z."/>
            <person name="Crous P.W."/>
            <person name="Seidl M.F."/>
        </authorList>
    </citation>
    <scope>NUCLEOTIDE SEQUENCE [LARGE SCALE GENOMIC DNA]</scope>
    <source>
        <strain evidence="2 3">CBS 123371</strain>
    </source>
</reference>
<feature type="compositionally biased region" description="Basic and acidic residues" evidence="1">
    <location>
        <begin position="591"/>
        <end position="611"/>
    </location>
</feature>
<evidence type="ECO:0000256" key="1">
    <source>
        <dbReference type="SAM" id="MobiDB-lite"/>
    </source>
</evidence>
<feature type="compositionally biased region" description="Basic residues" evidence="1">
    <location>
        <begin position="1160"/>
        <end position="1174"/>
    </location>
</feature>
<gene>
    <name evidence="2" type="ORF">IWZ03DRAFT_417732</name>
</gene>
<sequence length="1184" mass="129462">MKGKLLVNVPPLPSTPVGSLGPPPPKPEPKRFGVDVHPDDTFQDVWPRIDANFRRLYPQEYPYFSIKKLQAFGCDVAYDEKVGDWFDEETDRSKKVVEVVRTPVDRNISVAPTSFLRPPNLLKRSHLAAIDENAKRRRIDEEQYGVALEDMLPDRPIRSREQDTEALQPGSRPRSIADSDVVVVADSQREAVPWGAPRDAASTKTESPDRTSLMDVPEAVPSSVTAEANGLHSNQDTGVFRKPGLPASASKDAAATQPVRRSATPKRRKKSVATPAFPPRPPWNPSPSPSSRSRRESPSEPALFPLPTSQQMEHRSEQAVNGRSFETGQENNDGPDSVHDAHTPTPTQPDSLPQASTSIPPGNEAQNSREPSPIFGTPPSAQRPPCSPDGPQAQASATIPIPKDQAVKSLEKRRHRRAEPSSQAALSSPAKRSADKKAGAQIAKANVSRSSRSSKGLLALEGESFIETGTALPKNEASQRTSIHGRTSAGGDANTDSLQTESNANALRDLKRLNGGKKIYGEGRLSKFSKLEDEALLLGRQAGLTYQEIVEKHLPNRSYRSLTGRHNRLIQERHQSASQTSGASINRTSRTHSDQPDSSQKDPSQRKDSRSSQRKRSSPPRPTYRKDSQISQQPSQGKRLSPEVRIPPPSSQLARRAENLPVPPSSEPGSCREEEALSPAHSSQKPHSRKLQSAQDAKGQIEKLKQKYVDKQAKKAQAERRKEACLQRQIKAKKFRDFVEAGRKTERRRTEREAREKKEVARLRQREQEELREFRANLYACEQAGMPWEQSKQLLRPDQSVTTPIATGSDVRGKSKTYGSSKSPIHNHAPDSTREAPLSRLRPRQTSRSAPSVADGANERRQAADHSMQRDSLPSDTCDIRATISQAKDSSVHNREAAKPEATQITEPMELDVVSTTSRGVLHGGANHGQAFPADDSDSTSDNESITSPEPDAEPARVEASSTLRKRPAVKSLEFQSEELGHNLNPASYVPSSPSEASDAGDAPPSSPPVVHSPPDQDGLPSPKESSSSDSEGSSASDSEASSEVEEEHVHEADASKTNDVKTNGVESQPSAGRPRERGKTPRPPTQRPAEPVPRNRDPCLKNLSDFKAALAREPKPAIAKPVVEAPPKKPELEVESNSDDDSSSSDSSIATDSSVERLKKAKRAERAKKHRNGFARFINSLAS</sequence>
<feature type="compositionally biased region" description="Polar residues" evidence="1">
    <location>
        <begin position="318"/>
        <end position="334"/>
    </location>
</feature>
<comment type="caution">
    <text evidence="2">The sequence shown here is derived from an EMBL/GenBank/DDBJ whole genome shotgun (WGS) entry which is preliminary data.</text>
</comment>
<feature type="compositionally biased region" description="Basic and acidic residues" evidence="1">
    <location>
        <begin position="890"/>
        <end position="899"/>
    </location>
</feature>
<feature type="compositionally biased region" description="Basic and acidic residues" evidence="1">
    <location>
        <begin position="699"/>
        <end position="723"/>
    </location>
</feature>
<feature type="region of interest" description="Disordered" evidence="1">
    <location>
        <begin position="1"/>
        <end position="32"/>
    </location>
</feature>
<feature type="region of interest" description="Disordered" evidence="1">
    <location>
        <begin position="228"/>
        <end position="503"/>
    </location>
</feature>
<feature type="compositionally biased region" description="Basic and acidic residues" evidence="1">
    <location>
        <begin position="1048"/>
        <end position="1060"/>
    </location>
</feature>
<feature type="compositionally biased region" description="Basic and acidic residues" evidence="1">
    <location>
        <begin position="857"/>
        <end position="869"/>
    </location>
</feature>
<feature type="compositionally biased region" description="Low complexity" evidence="1">
    <location>
        <begin position="1145"/>
        <end position="1154"/>
    </location>
</feature>
<proteinExistence type="predicted"/>
<feature type="compositionally biased region" description="Polar residues" evidence="1">
    <location>
        <begin position="576"/>
        <end position="588"/>
    </location>
</feature>
<feature type="compositionally biased region" description="Pro residues" evidence="1">
    <location>
        <begin position="276"/>
        <end position="288"/>
    </location>
</feature>
<feature type="compositionally biased region" description="Polar residues" evidence="1">
    <location>
        <begin position="494"/>
        <end position="503"/>
    </location>
</feature>
<feature type="region of interest" description="Disordered" evidence="1">
    <location>
        <begin position="790"/>
        <end position="1184"/>
    </location>
</feature>
<dbReference type="Proteomes" id="UP001363622">
    <property type="component" value="Unassembled WGS sequence"/>
</dbReference>
<feature type="compositionally biased region" description="Polar residues" evidence="1">
    <location>
        <begin position="1061"/>
        <end position="1071"/>
    </location>
</feature>
<feature type="compositionally biased region" description="Low complexity" evidence="1">
    <location>
        <begin position="991"/>
        <end position="1004"/>
    </location>
</feature>
<protein>
    <submittedName>
        <fullName evidence="2">Uncharacterized protein</fullName>
    </submittedName>
</protein>
<feature type="compositionally biased region" description="Polar residues" evidence="1">
    <location>
        <begin position="629"/>
        <end position="638"/>
    </location>
</feature>
<feature type="compositionally biased region" description="Polar residues" evidence="1">
    <location>
        <begin position="228"/>
        <end position="237"/>
    </location>
</feature>
<organism evidence="2 3">
    <name type="scientific">Phyllosticta citriasiana</name>
    <dbReference type="NCBI Taxonomy" id="595635"/>
    <lineage>
        <taxon>Eukaryota</taxon>
        <taxon>Fungi</taxon>
        <taxon>Dikarya</taxon>
        <taxon>Ascomycota</taxon>
        <taxon>Pezizomycotina</taxon>
        <taxon>Dothideomycetes</taxon>
        <taxon>Dothideomycetes incertae sedis</taxon>
        <taxon>Botryosphaeriales</taxon>
        <taxon>Phyllostictaceae</taxon>
        <taxon>Phyllosticta</taxon>
    </lineage>
</organism>